<protein>
    <submittedName>
        <fullName evidence="3">Protein three rows</fullName>
    </submittedName>
</protein>
<dbReference type="Proteomes" id="UP001652628">
    <property type="component" value="Chromosome 2R"/>
</dbReference>
<evidence type="ECO:0000313" key="2">
    <source>
        <dbReference type="Proteomes" id="UP001652628"/>
    </source>
</evidence>
<evidence type="ECO:0000256" key="1">
    <source>
        <dbReference type="SAM" id="MobiDB-lite"/>
    </source>
</evidence>
<feature type="region of interest" description="Disordered" evidence="1">
    <location>
        <begin position="1323"/>
        <end position="1379"/>
    </location>
</feature>
<dbReference type="RefSeq" id="XP_016928788.2">
    <property type="nucleotide sequence ID" value="XM_017073299.4"/>
</dbReference>
<dbReference type="CTD" id="37042"/>
<keyword evidence="2" id="KW-1185">Reference proteome</keyword>
<gene>
    <name evidence="3" type="primary">thr</name>
</gene>
<accession>A0AB39Z5L3</accession>
<name>A0AB39Z5L3_DROSZ</name>
<reference evidence="3" key="1">
    <citation type="submission" date="2025-08" db="UniProtKB">
        <authorList>
            <consortium name="RefSeq"/>
        </authorList>
    </citation>
    <scope>IDENTIFICATION</scope>
</reference>
<dbReference type="GeneID" id="108009170"/>
<organism evidence="2 3">
    <name type="scientific">Drosophila suzukii</name>
    <name type="common">Spotted-wing drosophila fruit fly</name>
    <dbReference type="NCBI Taxonomy" id="28584"/>
    <lineage>
        <taxon>Eukaryota</taxon>
        <taxon>Metazoa</taxon>
        <taxon>Ecdysozoa</taxon>
        <taxon>Arthropoda</taxon>
        <taxon>Hexapoda</taxon>
        <taxon>Insecta</taxon>
        <taxon>Pterygota</taxon>
        <taxon>Neoptera</taxon>
        <taxon>Endopterygota</taxon>
        <taxon>Diptera</taxon>
        <taxon>Brachycera</taxon>
        <taxon>Muscomorpha</taxon>
        <taxon>Ephydroidea</taxon>
        <taxon>Drosophilidae</taxon>
        <taxon>Drosophila</taxon>
        <taxon>Sophophora</taxon>
    </lineage>
</organism>
<feature type="region of interest" description="Disordered" evidence="1">
    <location>
        <begin position="1249"/>
        <end position="1273"/>
    </location>
</feature>
<proteinExistence type="predicted"/>
<evidence type="ECO:0000313" key="3">
    <source>
        <dbReference type="RefSeq" id="XP_016928788.2"/>
    </source>
</evidence>
<feature type="compositionally biased region" description="Polar residues" evidence="1">
    <location>
        <begin position="1342"/>
        <end position="1353"/>
    </location>
</feature>
<sequence length="1379" mass="157931">MSSDIGNQLKGNRSDVEKVYKLVEAKFRELSGESLPLRYEVNVLRHICLALQANLHQNSDLFVDIMAIMLPRVVPNEEKPSLWEAHLSSLRYIHHGLCQDRSIDSCQKLYNLIRSQPCRLQEDADYKIYLDIHLTHFNGLHLQLQRQKLPLEATHQLCYALESLGELFEVMSQRKMTQCGPLLVQLNEKMFGKRSRTFFKSLSFLPSESQAKMFNPLLKLLADSSTSDLANLFPEYLSFTLALVQIDMLCPEPHQQLALQLLRMCKELFRQESNLCYALQLLYYYIKLIYLRESTADFKRTYIDLSRKFQSFFEHKGAAHSKEQWLTDLLVAIQLLQSLIHQRGSKSQSPFEFFWQQFDGEGSPEIYTAHFQLLQSCGGLAVNIARSPLGCSCSHEACKSVRRHCILAYGLCALDAYINWQPTQEQKVDMGPHKPLREIVKYSMDVAKTMKCLGPTSVELIKLVRQLTYVADQVSCPEQMNLLIPLMEPLQKLRPLIADQEMSILLRRLFKASCHCKDPNMAGRLQASYLASLTNPARLRSQICTHYHNRGKEEKEISRCVYEWHESCPLPYSLTPAQKKQLYDTDFFAVLHYLRSPPQALMQSLIRCRISDYHLVLMARQMRTDASTLEECKKVRSKLKQRGSLSRMEHLCLGHISVGLLLEALEDQKTKVSTKEVTETLFEELLLRPNLSQMNLHREQRLVQFASEAVSAFSYFFNQADREPLGVEETSIDWEALIDDAVTSAMALSSMGYQSQEDDAWLLLLRMGHWLEDRFTYLRALNHFLSQNDVNSRLKLQLSEEVERAEEFLDDLWPQLQSGRFFKRQHTTVMLCFCHLASYYARMGCMSTAQLLLLQVEQLRGEFPERLGKSDIVLITVQTVRFRLGYQQRKPKTHMMITPLRHLDTLLDNVRNFCNLSSLDGGSLQLLLSTLVRESTECSANRLSERLAFSNIALHLALQSGLALRTIEVFLAWLWTNLQMENFDKAQSKLRLIEHCLDIRRLTPKEASLEKEAIKEPAMIDLTSNMHLLQLVEPIRKQQTLGVNSPNLVNMRLNSPNPQLNLDRYLNLDVAPSTIRENSQLQCLYFIMGCLHARLRFLQRNTDQLDEFYEKTDNWLQEKPQMSASLGSMLQVQQLYHLNFLRFRRKHVEAISTAQLGLKMRLQAVDINFAYNFMAQLKTAHLELKPVGQEKAKGKTLRRALVFSQSPEDKSRAAAGLASAVKDKVSKAKQSAKKAPRFRIYEELELRPPSAASCSSGGSGTENTPPSNHVDLNACQPIELSDDDELLSLPLKKSQLKTTGKSKAKPTAKVCEVISLDNSLEAAPKPSVTMSARSTRARIRQPTETPKTATLSSRRPRRQVSGPQAPETESIGTRTRHRH</sequence>